<name>A0A538S9E4_UNCEI</name>
<evidence type="ECO:0000259" key="5">
    <source>
        <dbReference type="PROSITE" id="PS51387"/>
    </source>
</evidence>
<dbReference type="SUPFAM" id="SSF55447">
    <property type="entry name" value="CO dehydrogenase flavoprotein C-terminal domain-like"/>
    <property type="match status" value="1"/>
</dbReference>
<dbReference type="InterPro" id="IPR051312">
    <property type="entry name" value="Diverse_Substr_Oxidored"/>
</dbReference>
<dbReference type="Pfam" id="PF00941">
    <property type="entry name" value="FAD_binding_5"/>
    <property type="match status" value="1"/>
</dbReference>
<evidence type="ECO:0000256" key="4">
    <source>
        <dbReference type="SAM" id="MobiDB-lite"/>
    </source>
</evidence>
<dbReference type="PANTHER" id="PTHR42659:SF2">
    <property type="entry name" value="XANTHINE DEHYDROGENASE SUBUNIT C-RELATED"/>
    <property type="match status" value="1"/>
</dbReference>
<dbReference type="GO" id="GO:0016491">
    <property type="term" value="F:oxidoreductase activity"/>
    <property type="evidence" value="ECO:0007669"/>
    <property type="project" value="UniProtKB-KW"/>
</dbReference>
<protein>
    <recommendedName>
        <fullName evidence="5">FAD-binding PCMH-type domain-containing protein</fullName>
    </recommendedName>
</protein>
<evidence type="ECO:0000256" key="2">
    <source>
        <dbReference type="ARBA" id="ARBA00022827"/>
    </source>
</evidence>
<dbReference type="InterPro" id="IPR036318">
    <property type="entry name" value="FAD-bd_PCMH-like_sf"/>
</dbReference>
<dbReference type="EMBL" id="VBOT01000159">
    <property type="protein sequence ID" value="TMQ47992.1"/>
    <property type="molecule type" value="Genomic_DNA"/>
</dbReference>
<feature type="domain" description="FAD-binding PCMH-type" evidence="5">
    <location>
        <begin position="62"/>
        <end position="240"/>
    </location>
</feature>
<keyword evidence="1" id="KW-0285">Flavoprotein</keyword>
<dbReference type="InterPro" id="IPR036683">
    <property type="entry name" value="CO_DH_flav_C_dom_sf"/>
</dbReference>
<dbReference type="InterPro" id="IPR016166">
    <property type="entry name" value="FAD-bd_PCMH"/>
</dbReference>
<organism evidence="6 7">
    <name type="scientific">Eiseniibacteriota bacterium</name>
    <dbReference type="NCBI Taxonomy" id="2212470"/>
    <lineage>
        <taxon>Bacteria</taxon>
        <taxon>Candidatus Eiseniibacteriota</taxon>
    </lineage>
</organism>
<dbReference type="InterPro" id="IPR016169">
    <property type="entry name" value="FAD-bd_PCMH_sub2"/>
</dbReference>
<evidence type="ECO:0000256" key="3">
    <source>
        <dbReference type="ARBA" id="ARBA00023002"/>
    </source>
</evidence>
<dbReference type="GO" id="GO:0071949">
    <property type="term" value="F:FAD binding"/>
    <property type="evidence" value="ECO:0007669"/>
    <property type="project" value="InterPro"/>
</dbReference>
<dbReference type="AlphaFoldDB" id="A0A538S9E4"/>
<keyword evidence="2" id="KW-0274">FAD</keyword>
<sequence length="354" mass="38389">MSVHRLPEDRGCGARGGAGSLARRRGGHERGQSARPIACRDRAGQALADRADQALAEARVRSALSTLEVVRPRSLDHALEALGRSVSGERLVPLAGGTDLFVYLNAGTPPGTRYLDLWGLRELRGIRVRDGGVRLGALTTFREIREHPVLGRRFPSLVAAAAEVGAWQIQNRATLAGNIANASPAGDSLPVLMAHDAKVDVRSARGAREVAFERLYRGYRELTVDADELITAVTLPFPPARSFPFFRKVGTRRAQSISKVVFSGLLALDRERRIAHVRLAYGSVAPVTLRARRAERALRGEPLAASVAARARAALAEDIAPIDDIRSSRDYRLAVAGNLLEQFLRAAAESRARR</sequence>
<comment type="caution">
    <text evidence="6">The sequence shown here is derived from an EMBL/GenBank/DDBJ whole genome shotgun (WGS) entry which is preliminary data.</text>
</comment>
<gene>
    <name evidence="6" type="ORF">E6K73_12830</name>
</gene>
<feature type="compositionally biased region" description="Basic and acidic residues" evidence="4">
    <location>
        <begin position="1"/>
        <end position="12"/>
    </location>
</feature>
<dbReference type="Pfam" id="PF03450">
    <property type="entry name" value="CO_deh_flav_C"/>
    <property type="match status" value="1"/>
</dbReference>
<dbReference type="InterPro" id="IPR002346">
    <property type="entry name" value="Mopterin_DH_FAD-bd"/>
</dbReference>
<dbReference type="SMART" id="SM01092">
    <property type="entry name" value="CO_deh_flav_C"/>
    <property type="match status" value="1"/>
</dbReference>
<dbReference type="Gene3D" id="3.30.465.10">
    <property type="match status" value="1"/>
</dbReference>
<evidence type="ECO:0000313" key="6">
    <source>
        <dbReference type="EMBL" id="TMQ47992.1"/>
    </source>
</evidence>
<reference evidence="6 7" key="1">
    <citation type="journal article" date="2019" name="Nat. Microbiol.">
        <title>Mediterranean grassland soil C-N compound turnover is dependent on rainfall and depth, and is mediated by genomically divergent microorganisms.</title>
        <authorList>
            <person name="Diamond S."/>
            <person name="Andeer P.F."/>
            <person name="Li Z."/>
            <person name="Crits-Christoph A."/>
            <person name="Burstein D."/>
            <person name="Anantharaman K."/>
            <person name="Lane K.R."/>
            <person name="Thomas B.C."/>
            <person name="Pan C."/>
            <person name="Northen T.R."/>
            <person name="Banfield J.F."/>
        </authorList>
    </citation>
    <scope>NUCLEOTIDE SEQUENCE [LARGE SCALE GENOMIC DNA]</scope>
    <source>
        <strain evidence="6">WS_3</strain>
    </source>
</reference>
<keyword evidence="3" id="KW-0560">Oxidoreductase</keyword>
<dbReference type="Proteomes" id="UP000320184">
    <property type="component" value="Unassembled WGS sequence"/>
</dbReference>
<evidence type="ECO:0000313" key="7">
    <source>
        <dbReference type="Proteomes" id="UP000320184"/>
    </source>
</evidence>
<dbReference type="SUPFAM" id="SSF56176">
    <property type="entry name" value="FAD-binding/transporter-associated domain-like"/>
    <property type="match status" value="1"/>
</dbReference>
<proteinExistence type="predicted"/>
<evidence type="ECO:0000256" key="1">
    <source>
        <dbReference type="ARBA" id="ARBA00022630"/>
    </source>
</evidence>
<dbReference type="Gene3D" id="3.30.43.10">
    <property type="entry name" value="Uridine Diphospho-n-acetylenolpyruvylglucosamine Reductase, domain 2"/>
    <property type="match status" value="1"/>
</dbReference>
<dbReference type="PROSITE" id="PS51387">
    <property type="entry name" value="FAD_PCMH"/>
    <property type="match status" value="1"/>
</dbReference>
<dbReference type="InterPro" id="IPR016167">
    <property type="entry name" value="FAD-bd_PCMH_sub1"/>
</dbReference>
<dbReference type="Gene3D" id="3.30.390.50">
    <property type="entry name" value="CO dehydrogenase flavoprotein, C-terminal domain"/>
    <property type="match status" value="1"/>
</dbReference>
<feature type="region of interest" description="Disordered" evidence="4">
    <location>
        <begin position="1"/>
        <end position="35"/>
    </location>
</feature>
<dbReference type="PANTHER" id="PTHR42659">
    <property type="entry name" value="XANTHINE DEHYDROGENASE SUBUNIT C-RELATED"/>
    <property type="match status" value="1"/>
</dbReference>
<accession>A0A538S9E4</accession>
<dbReference type="InterPro" id="IPR005107">
    <property type="entry name" value="CO_DH_flav_C"/>
</dbReference>